<dbReference type="PROSITE" id="PS51257">
    <property type="entry name" value="PROKAR_LIPOPROTEIN"/>
    <property type="match status" value="1"/>
</dbReference>
<organism evidence="3 4">
    <name type="scientific">Altererythrobacter arenosus</name>
    <dbReference type="NCBI Taxonomy" id="3032592"/>
    <lineage>
        <taxon>Bacteria</taxon>
        <taxon>Pseudomonadati</taxon>
        <taxon>Pseudomonadota</taxon>
        <taxon>Alphaproteobacteria</taxon>
        <taxon>Sphingomonadales</taxon>
        <taxon>Erythrobacteraceae</taxon>
        <taxon>Altererythrobacter</taxon>
    </lineage>
</organism>
<dbReference type="Gene3D" id="2.30.180.10">
    <property type="entry name" value="FAS1 domain"/>
    <property type="match status" value="1"/>
</dbReference>
<gene>
    <name evidence="3" type="ORF">P7228_02845</name>
</gene>
<proteinExistence type="predicted"/>
<feature type="chain" id="PRO_5045858950" evidence="1">
    <location>
        <begin position="23"/>
        <end position="191"/>
    </location>
</feature>
<dbReference type="InterPro" id="IPR050904">
    <property type="entry name" value="Adhesion/Biosynth-related"/>
</dbReference>
<reference evidence="3 4" key="1">
    <citation type="submission" date="2023-03" db="EMBL/GenBank/DDBJ databases">
        <title>Altererythrobacter sp. CAU 1644 isolated from sand.</title>
        <authorList>
            <person name="Kim W."/>
        </authorList>
    </citation>
    <scope>NUCLEOTIDE SEQUENCE [LARGE SCALE GENOMIC DNA]</scope>
    <source>
        <strain evidence="3 4">CAU 1644</strain>
    </source>
</reference>
<dbReference type="RefSeq" id="WP_278016713.1">
    <property type="nucleotide sequence ID" value="NZ_CP121106.1"/>
</dbReference>
<name>A0ABY8FTD1_9SPHN</name>
<keyword evidence="4" id="KW-1185">Reference proteome</keyword>
<dbReference type="Proteomes" id="UP001215827">
    <property type="component" value="Chromosome"/>
</dbReference>
<evidence type="ECO:0000259" key="2">
    <source>
        <dbReference type="PROSITE" id="PS50213"/>
    </source>
</evidence>
<dbReference type="Pfam" id="PF02469">
    <property type="entry name" value="Fasciclin"/>
    <property type="match status" value="1"/>
</dbReference>
<dbReference type="InterPro" id="IPR036378">
    <property type="entry name" value="FAS1_dom_sf"/>
</dbReference>
<feature type="signal peptide" evidence="1">
    <location>
        <begin position="1"/>
        <end position="22"/>
    </location>
</feature>
<evidence type="ECO:0000313" key="3">
    <source>
        <dbReference type="EMBL" id="WFL78022.1"/>
    </source>
</evidence>
<feature type="domain" description="FAS1" evidence="2">
    <location>
        <begin position="41"/>
        <end position="184"/>
    </location>
</feature>
<dbReference type="InterPro" id="IPR000782">
    <property type="entry name" value="FAS1_domain"/>
</dbReference>
<sequence>MTYNTPRAAFAAIGALSLMALSACTDVSSDKANMETQEKVSQTVAALIGEDGKFSTLARELKDSSLSTVLDSQASYTVLAPTNEVFEGLEGGEALLSDDAQGAVVAALLREHMIPGALTPEAIRQAIADNGGPVTVRSFGEDDLKFTLDGDTILVSGPNGTQAHMSGGALIGSNGVVIPLDGLVSAPPSAR</sequence>
<evidence type="ECO:0000313" key="4">
    <source>
        <dbReference type="Proteomes" id="UP001215827"/>
    </source>
</evidence>
<dbReference type="PANTHER" id="PTHR10900:SF77">
    <property type="entry name" value="FI19380P1"/>
    <property type="match status" value="1"/>
</dbReference>
<dbReference type="PANTHER" id="PTHR10900">
    <property type="entry name" value="PERIOSTIN-RELATED"/>
    <property type="match status" value="1"/>
</dbReference>
<protein>
    <submittedName>
        <fullName evidence="3">Fasciclin domain-containing protein</fullName>
    </submittedName>
</protein>
<dbReference type="EMBL" id="CP121106">
    <property type="protein sequence ID" value="WFL78022.1"/>
    <property type="molecule type" value="Genomic_DNA"/>
</dbReference>
<dbReference type="PROSITE" id="PS50213">
    <property type="entry name" value="FAS1"/>
    <property type="match status" value="1"/>
</dbReference>
<accession>A0ABY8FTD1</accession>
<dbReference type="SUPFAM" id="SSF82153">
    <property type="entry name" value="FAS1 domain"/>
    <property type="match status" value="1"/>
</dbReference>
<evidence type="ECO:0000256" key="1">
    <source>
        <dbReference type="SAM" id="SignalP"/>
    </source>
</evidence>
<keyword evidence="1" id="KW-0732">Signal</keyword>
<dbReference type="SMART" id="SM00554">
    <property type="entry name" value="FAS1"/>
    <property type="match status" value="1"/>
</dbReference>